<reference evidence="10 11" key="1">
    <citation type="submission" date="2019-07" db="EMBL/GenBank/DDBJ databases">
        <title>Quadrisphaera sp. strain DD2A genome sequencing and assembly.</title>
        <authorList>
            <person name="Kim I."/>
        </authorList>
    </citation>
    <scope>NUCLEOTIDE SEQUENCE [LARGE SCALE GENOMIC DNA]</scope>
    <source>
        <strain evidence="10 11">DD2A</strain>
    </source>
</reference>
<evidence type="ECO:0000256" key="9">
    <source>
        <dbReference type="SAM" id="Phobius"/>
    </source>
</evidence>
<keyword evidence="6 9" id="KW-1133">Transmembrane helix</keyword>
<feature type="region of interest" description="Disordered" evidence="8">
    <location>
        <begin position="1"/>
        <end position="23"/>
    </location>
</feature>
<keyword evidence="7 9" id="KW-0472">Membrane</keyword>
<feature type="transmembrane region" description="Helical" evidence="9">
    <location>
        <begin position="129"/>
        <end position="151"/>
    </location>
</feature>
<sequence length="383" mass="38087">MVGGSVSAAAAARPLPRPLPPAPGTRVLRAGPVSVRLRLRSVALVVASLLVLLLVVAVDLSRGSGQLGLGDVLGVLSGGGQGGARFIVTELRLPRTATAVGVGALLGLSGALLQAFARNPLASPDILGVDRGAAVGALAVILAATALPAAAGPLQAVGVPAAAGAGALGTAVLIYLLAWRHGVQGTRLVLIGIGVAAALQGLVSWMLIGARLEWAAEAVRYLSGSLSGRGYEQVAQAGVALAVLLPVALVLGHRLDALVLGDDSARALGVPLQRSQLAVLLVSVAAAAAAVVACGPVGFVALLVPQVALRLAGPAARGRPPVLASAVLGAVLVVLGDCIGRTSLGIELLFTLPGEVPVGVITSIVGAPYLIWLLVRRARERTV</sequence>
<evidence type="ECO:0000256" key="5">
    <source>
        <dbReference type="ARBA" id="ARBA00022692"/>
    </source>
</evidence>
<keyword evidence="4" id="KW-1003">Cell membrane</keyword>
<dbReference type="GO" id="GO:0022857">
    <property type="term" value="F:transmembrane transporter activity"/>
    <property type="evidence" value="ECO:0007669"/>
    <property type="project" value="InterPro"/>
</dbReference>
<comment type="caution">
    <text evidence="10">The sequence shown here is derived from an EMBL/GenBank/DDBJ whole genome shotgun (WGS) entry which is preliminary data.</text>
</comment>
<dbReference type="InterPro" id="IPR037294">
    <property type="entry name" value="ABC_BtuC-like"/>
</dbReference>
<dbReference type="Gene3D" id="1.10.3470.10">
    <property type="entry name" value="ABC transporter involved in vitamin B12 uptake, BtuC"/>
    <property type="match status" value="1"/>
</dbReference>
<dbReference type="EMBL" id="VKAC01000004">
    <property type="protein sequence ID" value="TXR56884.1"/>
    <property type="molecule type" value="Genomic_DNA"/>
</dbReference>
<evidence type="ECO:0000256" key="1">
    <source>
        <dbReference type="ARBA" id="ARBA00004651"/>
    </source>
</evidence>
<feature type="transmembrane region" description="Helical" evidence="9">
    <location>
        <begin position="157"/>
        <end position="176"/>
    </location>
</feature>
<dbReference type="PANTHER" id="PTHR30472">
    <property type="entry name" value="FERRIC ENTEROBACTIN TRANSPORT SYSTEM PERMEASE PROTEIN"/>
    <property type="match status" value="1"/>
</dbReference>
<comment type="similarity">
    <text evidence="2">Belongs to the binding-protein-dependent transport system permease family. FecCD subfamily.</text>
</comment>
<dbReference type="InterPro" id="IPR000522">
    <property type="entry name" value="ABC_transptr_permease_BtuC"/>
</dbReference>
<evidence type="ECO:0000256" key="6">
    <source>
        <dbReference type="ARBA" id="ARBA00022989"/>
    </source>
</evidence>
<accession>A0A5C8ZH58</accession>
<name>A0A5C8ZH58_9ACTN</name>
<evidence type="ECO:0000313" key="11">
    <source>
        <dbReference type="Proteomes" id="UP000321234"/>
    </source>
</evidence>
<keyword evidence="11" id="KW-1185">Reference proteome</keyword>
<evidence type="ECO:0000256" key="7">
    <source>
        <dbReference type="ARBA" id="ARBA00023136"/>
    </source>
</evidence>
<evidence type="ECO:0000256" key="4">
    <source>
        <dbReference type="ARBA" id="ARBA00022475"/>
    </source>
</evidence>
<evidence type="ECO:0000256" key="3">
    <source>
        <dbReference type="ARBA" id="ARBA00022448"/>
    </source>
</evidence>
<feature type="transmembrane region" description="Helical" evidence="9">
    <location>
        <begin position="356"/>
        <end position="375"/>
    </location>
</feature>
<keyword evidence="5 9" id="KW-0812">Transmembrane</keyword>
<evidence type="ECO:0000256" key="8">
    <source>
        <dbReference type="SAM" id="MobiDB-lite"/>
    </source>
</evidence>
<dbReference type="PANTHER" id="PTHR30472:SF24">
    <property type="entry name" value="FERRIC ENTEROBACTIN TRANSPORT SYSTEM PERMEASE PROTEIN FEPG"/>
    <property type="match status" value="1"/>
</dbReference>
<feature type="transmembrane region" description="Helical" evidence="9">
    <location>
        <begin position="39"/>
        <end position="58"/>
    </location>
</feature>
<feature type="transmembrane region" description="Helical" evidence="9">
    <location>
        <begin position="322"/>
        <end position="344"/>
    </location>
</feature>
<dbReference type="Pfam" id="PF01032">
    <property type="entry name" value="FecCD"/>
    <property type="match status" value="1"/>
</dbReference>
<evidence type="ECO:0000256" key="2">
    <source>
        <dbReference type="ARBA" id="ARBA00007935"/>
    </source>
</evidence>
<protein>
    <submittedName>
        <fullName evidence="10">Iron ABC transporter permease</fullName>
    </submittedName>
</protein>
<dbReference type="GO" id="GO:0033214">
    <property type="term" value="P:siderophore-iron import into cell"/>
    <property type="evidence" value="ECO:0007669"/>
    <property type="project" value="TreeGrafter"/>
</dbReference>
<dbReference type="CDD" id="cd06550">
    <property type="entry name" value="TM_ABC_iron-siderophores_like"/>
    <property type="match status" value="1"/>
</dbReference>
<evidence type="ECO:0000313" key="10">
    <source>
        <dbReference type="EMBL" id="TXR56884.1"/>
    </source>
</evidence>
<proteinExistence type="inferred from homology"/>
<feature type="transmembrane region" description="Helical" evidence="9">
    <location>
        <begin position="97"/>
        <end position="117"/>
    </location>
</feature>
<dbReference type="GO" id="GO:0005886">
    <property type="term" value="C:plasma membrane"/>
    <property type="evidence" value="ECO:0007669"/>
    <property type="project" value="UniProtKB-SubCell"/>
</dbReference>
<feature type="transmembrane region" description="Helical" evidence="9">
    <location>
        <begin position="277"/>
        <end position="302"/>
    </location>
</feature>
<organism evidence="10 11">
    <name type="scientific">Quadrisphaera setariae</name>
    <dbReference type="NCBI Taxonomy" id="2593304"/>
    <lineage>
        <taxon>Bacteria</taxon>
        <taxon>Bacillati</taxon>
        <taxon>Actinomycetota</taxon>
        <taxon>Actinomycetes</taxon>
        <taxon>Kineosporiales</taxon>
        <taxon>Kineosporiaceae</taxon>
        <taxon>Quadrisphaera</taxon>
    </lineage>
</organism>
<gene>
    <name evidence="10" type="ORF">FMM08_07900</name>
</gene>
<dbReference type="AlphaFoldDB" id="A0A5C8ZH58"/>
<feature type="transmembrane region" description="Helical" evidence="9">
    <location>
        <begin position="188"/>
        <end position="208"/>
    </location>
</feature>
<dbReference type="Proteomes" id="UP000321234">
    <property type="component" value="Unassembled WGS sequence"/>
</dbReference>
<comment type="subcellular location">
    <subcellularLocation>
        <location evidence="1">Cell membrane</location>
        <topology evidence="1">Multi-pass membrane protein</topology>
    </subcellularLocation>
</comment>
<keyword evidence="3" id="KW-0813">Transport</keyword>
<dbReference type="SUPFAM" id="SSF81345">
    <property type="entry name" value="ABC transporter involved in vitamin B12 uptake, BtuC"/>
    <property type="match status" value="1"/>
</dbReference>
<dbReference type="OrthoDB" id="4455417at2"/>